<evidence type="ECO:0000256" key="1">
    <source>
        <dbReference type="ARBA" id="ARBA00010944"/>
    </source>
</evidence>
<comment type="pathway">
    <text evidence="2">Carbohydrate biosynthesis; dTDP-L-rhamnose biosynthesis.</text>
</comment>
<reference evidence="4 5" key="1">
    <citation type="submission" date="2011-04" db="EMBL/GenBank/DDBJ databases">
        <authorList>
            <person name="Muzny D."/>
            <person name="Qin X."/>
            <person name="Deng J."/>
            <person name="Jiang H."/>
            <person name="Liu Y."/>
            <person name="Qu J."/>
            <person name="Song X.-Z."/>
            <person name="Zhang L."/>
            <person name="Thornton R."/>
            <person name="Coyle M."/>
            <person name="Francisco L."/>
            <person name="Jackson L."/>
            <person name="Javaid M."/>
            <person name="Korchina V."/>
            <person name="Kovar C."/>
            <person name="Mata R."/>
            <person name="Mathew T."/>
            <person name="Ngo R."/>
            <person name="Nguyen L."/>
            <person name="Nguyen N."/>
            <person name="Okwuonu G."/>
            <person name="Ongeri F."/>
            <person name="Pham C."/>
            <person name="Simmons D."/>
            <person name="Wilczek-Boney K."/>
            <person name="Hale W."/>
            <person name="Jakkamsetti A."/>
            <person name="Pham P."/>
            <person name="Ruth R."/>
            <person name="San Lucas F."/>
            <person name="Warren J."/>
            <person name="Zhang J."/>
            <person name="Zhao Z."/>
            <person name="Zhou C."/>
            <person name="Zhu D."/>
            <person name="Lee S."/>
            <person name="Bess C."/>
            <person name="Blankenburg K."/>
            <person name="Forbes L."/>
            <person name="Fu Q."/>
            <person name="Gubbala S."/>
            <person name="Hirani K."/>
            <person name="Jayaseelan J.C."/>
            <person name="Lara F."/>
            <person name="Munidasa M."/>
            <person name="Palculict T."/>
            <person name="Patil S."/>
            <person name="Pu L.-L."/>
            <person name="Saada N."/>
            <person name="Tang L."/>
            <person name="Weissenberger G."/>
            <person name="Zhu Y."/>
            <person name="Hemphill L."/>
            <person name="Shang Y."/>
            <person name="Youmans B."/>
            <person name="Ayvaz T."/>
            <person name="Ross M."/>
            <person name="Santibanez J."/>
            <person name="Aqrawi P."/>
            <person name="Gross S."/>
            <person name="Joshi V."/>
            <person name="Fowler G."/>
            <person name="Nazareth L."/>
            <person name="Reid J."/>
            <person name="Worley K."/>
            <person name="Petrosino J."/>
            <person name="Highlander S."/>
            <person name="Gibbs R."/>
        </authorList>
    </citation>
    <scope>NUCLEOTIDE SEQUENCE [LARGE SCALE GENOMIC DNA]</scope>
    <source>
        <strain evidence="4 5">DSM 2778</strain>
    </source>
</reference>
<evidence type="ECO:0000313" key="4">
    <source>
        <dbReference type="EMBL" id="EGK56956.1"/>
    </source>
</evidence>
<proteinExistence type="inferred from homology"/>
<dbReference type="InterPro" id="IPR005913">
    <property type="entry name" value="dTDP_dehydrorham_reduct"/>
</dbReference>
<dbReference type="GO" id="GO:0008831">
    <property type="term" value="F:dTDP-4-dehydrorhamnose reductase activity"/>
    <property type="evidence" value="ECO:0007669"/>
    <property type="project" value="UniProtKB-EC"/>
</dbReference>
<gene>
    <name evidence="4" type="primary">rfbD2</name>
    <name evidence="4" type="ORF">HMPREF9081_2458</name>
</gene>
<dbReference type="InterPro" id="IPR036291">
    <property type="entry name" value="NAD(P)-bd_dom_sf"/>
</dbReference>
<evidence type="ECO:0000313" key="5">
    <source>
        <dbReference type="Proteomes" id="UP000004067"/>
    </source>
</evidence>
<keyword evidence="2 4" id="KW-0560">Oxidoreductase</keyword>
<dbReference type="HOGENOM" id="CLU_917321_0_0_9"/>
<comment type="function">
    <text evidence="2">Catalyzes the reduction of dTDP-6-deoxy-L-lyxo-4-hexulose to yield dTDP-L-rhamnose.</text>
</comment>
<protein>
    <recommendedName>
        <fullName evidence="2">dTDP-4-dehydrorhamnose reductase</fullName>
        <ecNumber evidence="2">1.1.1.133</ecNumber>
    </recommendedName>
</protein>
<organism evidence="4 5">
    <name type="scientific">Centipeda periodontii DSM 2778</name>
    <dbReference type="NCBI Taxonomy" id="888060"/>
    <lineage>
        <taxon>Bacteria</taxon>
        <taxon>Bacillati</taxon>
        <taxon>Bacillota</taxon>
        <taxon>Negativicutes</taxon>
        <taxon>Selenomonadales</taxon>
        <taxon>Selenomonadaceae</taxon>
        <taxon>Centipeda</taxon>
    </lineage>
</organism>
<dbReference type="Gene3D" id="3.40.50.720">
    <property type="entry name" value="NAD(P)-binding Rossmann-like Domain"/>
    <property type="match status" value="1"/>
</dbReference>
<comment type="caution">
    <text evidence="4">The sequence shown here is derived from an EMBL/GenBank/DDBJ whole genome shotgun (WGS) entry which is preliminary data.</text>
</comment>
<dbReference type="Proteomes" id="UP000004067">
    <property type="component" value="Unassembled WGS sequence"/>
</dbReference>
<evidence type="ECO:0000256" key="2">
    <source>
        <dbReference type="RuleBase" id="RU364082"/>
    </source>
</evidence>
<keyword evidence="5" id="KW-1185">Reference proteome</keyword>
<comment type="similarity">
    <text evidence="1 2">Belongs to the dTDP-4-dehydrorhamnose reductase family.</text>
</comment>
<dbReference type="PANTHER" id="PTHR10491:SF4">
    <property type="entry name" value="METHIONINE ADENOSYLTRANSFERASE 2 SUBUNIT BETA"/>
    <property type="match status" value="1"/>
</dbReference>
<dbReference type="UniPathway" id="UPA00124"/>
<dbReference type="Pfam" id="PF04321">
    <property type="entry name" value="RmlD_sub_bind"/>
    <property type="match status" value="1"/>
</dbReference>
<name>F5RQC2_9FIRM</name>
<dbReference type="SUPFAM" id="SSF51735">
    <property type="entry name" value="NAD(P)-binding Rossmann-fold domains"/>
    <property type="match status" value="1"/>
</dbReference>
<dbReference type="eggNOG" id="COG1091">
    <property type="taxonomic scope" value="Bacteria"/>
</dbReference>
<dbReference type="GO" id="GO:0019305">
    <property type="term" value="P:dTDP-rhamnose biosynthetic process"/>
    <property type="evidence" value="ECO:0007669"/>
    <property type="project" value="UniProtKB-UniPathway"/>
</dbReference>
<sequence length="303" mass="34721">MKHLLVVGASSFIGGEIYRQAEEQGIHVIGTATRPQNPAWFPFDLAEDDITDVIAVSGLMDALRRGEEVQAVVTAFYCGNERTVTNLPLAERINLWGTQRMLDRFHALGIHTLWFSTEHIFSGRDGLAPYTEEALSCPVFAYGRHKAEIECYIRENMPEMLIYRLSQNIDVHPVGIQILSEVYERQKTERHFRSIKGQIISPTYIGDTAKWALEGLRRHLSGIYHCANPEYMERADFVRRFLKALGSEATVEAVPVEYFNFKEGRPLDTRMSIAKLQKAIPELSFHSVDWVFEEFIKREQKVV</sequence>
<feature type="domain" description="RmlD-like substrate binding" evidence="3">
    <location>
        <begin position="3"/>
        <end position="279"/>
    </location>
</feature>
<dbReference type="PANTHER" id="PTHR10491">
    <property type="entry name" value="DTDP-4-DEHYDRORHAMNOSE REDUCTASE"/>
    <property type="match status" value="1"/>
</dbReference>
<dbReference type="AlphaFoldDB" id="F5RQC2"/>
<keyword evidence="2" id="KW-0521">NADP</keyword>
<dbReference type="EC" id="1.1.1.133" evidence="2"/>
<dbReference type="RefSeq" id="WP_006307636.1">
    <property type="nucleotide sequence ID" value="NZ_GL892076.1"/>
</dbReference>
<accession>F5RQC2</accession>
<dbReference type="EMBL" id="AFHQ01000060">
    <property type="protein sequence ID" value="EGK56956.1"/>
    <property type="molecule type" value="Genomic_DNA"/>
</dbReference>
<evidence type="ECO:0000259" key="3">
    <source>
        <dbReference type="Pfam" id="PF04321"/>
    </source>
</evidence>
<dbReference type="InterPro" id="IPR029903">
    <property type="entry name" value="RmlD-like-bd"/>
</dbReference>
<dbReference type="STRING" id="888060.HMPREF9081_2458"/>